<evidence type="ECO:0000313" key="2">
    <source>
        <dbReference type="EMBL" id="CAD2169350.1"/>
    </source>
</evidence>
<accession>A0A6V7V2X4</accession>
<keyword evidence="1" id="KW-1133">Transmembrane helix</keyword>
<comment type="caution">
    <text evidence="2">The sequence shown here is derived from an EMBL/GenBank/DDBJ whole genome shotgun (WGS) entry which is preliminary data.</text>
</comment>
<reference evidence="2 3" key="1">
    <citation type="submission" date="2020-08" db="EMBL/GenBank/DDBJ databases">
        <authorList>
            <person name="Koutsovoulos G."/>
            <person name="Danchin GJ E."/>
        </authorList>
    </citation>
    <scope>NUCLEOTIDE SEQUENCE [LARGE SCALE GENOMIC DNA]</scope>
</reference>
<gene>
    <name evidence="2" type="ORF">MENT_LOCUS20684</name>
</gene>
<protein>
    <submittedName>
        <fullName evidence="2">Uncharacterized protein</fullName>
    </submittedName>
</protein>
<evidence type="ECO:0000313" key="3">
    <source>
        <dbReference type="Proteomes" id="UP000580250"/>
    </source>
</evidence>
<keyword evidence="1" id="KW-0472">Membrane</keyword>
<sequence>MADPIPLPLVLNQNINSENIRKILESNTIPRTCSNKIKNYCWPIKSPRIQFCLCVIGLVPTILLLILFGFVWLSELRLY</sequence>
<proteinExistence type="predicted"/>
<dbReference type="Proteomes" id="UP000580250">
    <property type="component" value="Unassembled WGS sequence"/>
</dbReference>
<keyword evidence="1" id="KW-0812">Transmembrane</keyword>
<name>A0A6V7V2X4_MELEN</name>
<organism evidence="2 3">
    <name type="scientific">Meloidogyne enterolobii</name>
    <name type="common">Root-knot nematode worm</name>
    <name type="synonym">Meloidogyne mayaguensis</name>
    <dbReference type="NCBI Taxonomy" id="390850"/>
    <lineage>
        <taxon>Eukaryota</taxon>
        <taxon>Metazoa</taxon>
        <taxon>Ecdysozoa</taxon>
        <taxon>Nematoda</taxon>
        <taxon>Chromadorea</taxon>
        <taxon>Rhabditida</taxon>
        <taxon>Tylenchina</taxon>
        <taxon>Tylenchomorpha</taxon>
        <taxon>Tylenchoidea</taxon>
        <taxon>Meloidogynidae</taxon>
        <taxon>Meloidogyninae</taxon>
        <taxon>Meloidogyne</taxon>
    </lineage>
</organism>
<evidence type="ECO:0000256" key="1">
    <source>
        <dbReference type="SAM" id="Phobius"/>
    </source>
</evidence>
<feature type="transmembrane region" description="Helical" evidence="1">
    <location>
        <begin position="51"/>
        <end position="73"/>
    </location>
</feature>
<dbReference type="EMBL" id="CAJEWN010000152">
    <property type="protein sequence ID" value="CAD2169350.1"/>
    <property type="molecule type" value="Genomic_DNA"/>
</dbReference>
<dbReference type="AlphaFoldDB" id="A0A6V7V2X4"/>